<evidence type="ECO:0000313" key="4">
    <source>
        <dbReference type="Proteomes" id="UP000249377"/>
    </source>
</evidence>
<dbReference type="GO" id="GO:0005886">
    <property type="term" value="C:plasma membrane"/>
    <property type="evidence" value="ECO:0007669"/>
    <property type="project" value="UniProtKB-SubCell"/>
</dbReference>
<keyword evidence="4" id="KW-1185">Reference proteome</keyword>
<dbReference type="EMBL" id="QLYR01000007">
    <property type="protein sequence ID" value="RAQ28169.1"/>
    <property type="molecule type" value="Genomic_DNA"/>
</dbReference>
<evidence type="ECO:0000256" key="1">
    <source>
        <dbReference type="ARBA" id="ARBA00023136"/>
    </source>
</evidence>
<comment type="caution">
    <text evidence="3">The sequence shown here is derived from an EMBL/GenBank/DDBJ whole genome shotgun (WGS) entry which is preliminary data.</text>
</comment>
<protein>
    <recommendedName>
        <fullName evidence="2">Putative membrane protein insertion efficiency factor</fullName>
    </recommendedName>
</protein>
<comment type="subcellular location">
    <subcellularLocation>
        <location evidence="2">Cell membrane</location>
        <topology evidence="2">Peripheral membrane protein</topology>
        <orientation evidence="2">Cytoplasmic side</orientation>
    </subcellularLocation>
</comment>
<evidence type="ECO:0000256" key="2">
    <source>
        <dbReference type="HAMAP-Rule" id="MF_00386"/>
    </source>
</evidence>
<dbReference type="PANTHER" id="PTHR33383">
    <property type="entry name" value="MEMBRANE PROTEIN INSERTION EFFICIENCY FACTOR-RELATED"/>
    <property type="match status" value="1"/>
</dbReference>
<keyword evidence="1 2" id="KW-0472">Membrane</keyword>
<dbReference type="InterPro" id="IPR002696">
    <property type="entry name" value="Membr_insert_effic_factor_YidD"/>
</dbReference>
<gene>
    <name evidence="3" type="ORF">DPQ25_10445</name>
</gene>
<accession>A0A328UGL4</accession>
<comment type="similarity">
    <text evidence="2">Belongs to the UPF0161 family.</text>
</comment>
<reference evidence="3 4" key="1">
    <citation type="submission" date="2018-06" db="EMBL/GenBank/DDBJ databases">
        <title>Noncontiguous genome sequence of Ruminococcaceae bacterium ASD2818.</title>
        <authorList>
            <person name="Chaplin A.V."/>
            <person name="Sokolova S.R."/>
            <person name="Kochetkova T.O."/>
            <person name="Goltsov A.Y."/>
            <person name="Trofimov D.Y."/>
            <person name="Efimov B.A."/>
        </authorList>
    </citation>
    <scope>NUCLEOTIDE SEQUENCE [LARGE SCALE GENOMIC DNA]</scope>
    <source>
        <strain evidence="3 4">ASD2818</strain>
    </source>
</reference>
<dbReference type="Proteomes" id="UP000249377">
    <property type="component" value="Unassembled WGS sequence"/>
</dbReference>
<dbReference type="HAMAP" id="MF_00386">
    <property type="entry name" value="UPF0161_YidD"/>
    <property type="match status" value="1"/>
</dbReference>
<organism evidence="3 4">
    <name type="scientific">Hydrogeniiclostridium mannosilyticum</name>
    <dbReference type="NCBI Taxonomy" id="2764322"/>
    <lineage>
        <taxon>Bacteria</taxon>
        <taxon>Bacillati</taxon>
        <taxon>Bacillota</taxon>
        <taxon>Clostridia</taxon>
        <taxon>Eubacteriales</taxon>
        <taxon>Acutalibacteraceae</taxon>
        <taxon>Hydrogeniiclostridium</taxon>
    </lineage>
</organism>
<keyword evidence="2" id="KW-1003">Cell membrane</keyword>
<dbReference type="NCBIfam" id="TIGR00278">
    <property type="entry name" value="membrane protein insertion efficiency factor YidD"/>
    <property type="match status" value="1"/>
</dbReference>
<evidence type="ECO:0000313" key="3">
    <source>
        <dbReference type="EMBL" id="RAQ28169.1"/>
    </source>
</evidence>
<dbReference type="Pfam" id="PF01809">
    <property type="entry name" value="YidD"/>
    <property type="match status" value="1"/>
</dbReference>
<dbReference type="RefSeq" id="WP_112333125.1">
    <property type="nucleotide sequence ID" value="NZ_JADPHD010000006.1"/>
</dbReference>
<dbReference type="PANTHER" id="PTHR33383:SF1">
    <property type="entry name" value="MEMBRANE PROTEIN INSERTION EFFICIENCY FACTOR-RELATED"/>
    <property type="match status" value="1"/>
</dbReference>
<sequence length="87" mass="10256">MKRLLICFIKFYRRCLSPLKRPCCKYYPTCSTYALEALERFGAVKGTFLAVYRVLRCNPFSRGGYDPVPERRQAGGFKRIERRIPKK</sequence>
<proteinExistence type="inferred from homology"/>
<comment type="function">
    <text evidence="2">Could be involved in insertion of integral membrane proteins into the membrane.</text>
</comment>
<dbReference type="AlphaFoldDB" id="A0A328UGL4"/>
<dbReference type="SMART" id="SM01234">
    <property type="entry name" value="Haemolytic"/>
    <property type="match status" value="1"/>
</dbReference>
<name>A0A328UGL4_9FIRM</name>